<keyword evidence="2" id="KW-1185">Reference proteome</keyword>
<protein>
    <submittedName>
        <fullName evidence="1">Flagellar operon protein</fullName>
    </submittedName>
</protein>
<name>A0A1M6E4H1_9FIRM</name>
<evidence type="ECO:0000313" key="2">
    <source>
        <dbReference type="Proteomes" id="UP000184536"/>
    </source>
</evidence>
<proteinExistence type="predicted"/>
<organism evidence="1 2">
    <name type="scientific">Geosporobacter subterraneus DSM 17957</name>
    <dbReference type="NCBI Taxonomy" id="1121919"/>
    <lineage>
        <taxon>Bacteria</taxon>
        <taxon>Bacillati</taxon>
        <taxon>Bacillota</taxon>
        <taxon>Clostridia</taxon>
        <taxon>Peptostreptococcales</taxon>
        <taxon>Thermotaleaceae</taxon>
        <taxon>Geosporobacter</taxon>
    </lineage>
</organism>
<evidence type="ECO:0000313" key="1">
    <source>
        <dbReference type="EMBL" id="SHI80283.1"/>
    </source>
</evidence>
<dbReference type="RefSeq" id="WP_110939927.1">
    <property type="nucleotide sequence ID" value="NZ_FQZV01000007.1"/>
</dbReference>
<dbReference type="AlphaFoldDB" id="A0A1M6E4H1"/>
<reference evidence="2" key="1">
    <citation type="submission" date="2016-11" db="EMBL/GenBank/DDBJ databases">
        <authorList>
            <person name="Varghese N."/>
            <person name="Submissions S."/>
        </authorList>
    </citation>
    <scope>NUCLEOTIDE SEQUENCE [LARGE SCALE GENOMIC DNA]</scope>
    <source>
        <strain evidence="2">DSM 17957</strain>
    </source>
</reference>
<accession>A0A1M6E4H1</accession>
<sequence>MNKVIIQSGKPIQLQNNKTIGNPSSGSKPFAQLLEQIVQNQEVKFSKHALQRLEARNIHLDVTAIDKINEALNKAKQKGIKETLILMDNKAFVASVKNKTIITAATDDQLKESVFTNIDGAVII</sequence>
<dbReference type="Proteomes" id="UP000184536">
    <property type="component" value="Unassembled WGS sequence"/>
</dbReference>
<dbReference type="EMBL" id="FQZV01000007">
    <property type="protein sequence ID" value="SHI80283.1"/>
    <property type="molecule type" value="Genomic_DNA"/>
</dbReference>
<dbReference type="OrthoDB" id="165650at2"/>
<dbReference type="InterPro" id="IPR013367">
    <property type="entry name" value="Flagellar_put"/>
</dbReference>
<gene>
    <name evidence="1" type="ORF">SAMN02745975_00642</name>
</gene>
<keyword evidence="1" id="KW-0966">Cell projection</keyword>
<dbReference type="STRING" id="1121919.SAMN02745975_00642"/>
<keyword evidence="1" id="KW-0969">Cilium</keyword>
<dbReference type="NCBIfam" id="TIGR02530">
    <property type="entry name" value="flg_new"/>
    <property type="match status" value="1"/>
</dbReference>
<dbReference type="Pfam" id="PF12611">
    <property type="entry name" value="Flagellar_put"/>
    <property type="match status" value="1"/>
</dbReference>
<keyword evidence="1" id="KW-0282">Flagellum</keyword>